<dbReference type="ExpressionAtlas" id="R7VZ60">
    <property type="expression patterns" value="baseline"/>
</dbReference>
<organism evidence="3">
    <name type="scientific">Aegilops tauschii</name>
    <name type="common">Tausch's goatgrass</name>
    <name type="synonym">Aegilops squarrosa</name>
    <dbReference type="NCBI Taxonomy" id="37682"/>
    <lineage>
        <taxon>Eukaryota</taxon>
        <taxon>Viridiplantae</taxon>
        <taxon>Streptophyta</taxon>
        <taxon>Embryophyta</taxon>
        <taxon>Tracheophyta</taxon>
        <taxon>Spermatophyta</taxon>
        <taxon>Magnoliopsida</taxon>
        <taxon>Liliopsida</taxon>
        <taxon>Poales</taxon>
        <taxon>Poaceae</taxon>
        <taxon>BOP clade</taxon>
        <taxon>Pooideae</taxon>
        <taxon>Triticodae</taxon>
        <taxon>Triticeae</taxon>
        <taxon>Triticinae</taxon>
        <taxon>Aegilops</taxon>
    </lineage>
</organism>
<dbReference type="Pfam" id="PF03478">
    <property type="entry name" value="Beta-prop_KIB1-4"/>
    <property type="match status" value="1"/>
</dbReference>
<feature type="compositionally biased region" description="Basic and acidic residues" evidence="1">
    <location>
        <begin position="85"/>
        <end position="96"/>
    </location>
</feature>
<dbReference type="EnsemblPlants" id="EMT00908">
    <property type="protein sequence ID" value="EMT00908"/>
    <property type="gene ID" value="F775_17284"/>
</dbReference>
<proteinExistence type="predicted"/>
<feature type="region of interest" description="Disordered" evidence="1">
    <location>
        <begin position="85"/>
        <end position="107"/>
    </location>
</feature>
<evidence type="ECO:0000313" key="3">
    <source>
        <dbReference type="EnsemblPlants" id="EMT00908"/>
    </source>
</evidence>
<dbReference type="PANTHER" id="PTHR33800">
    <property type="entry name" value="OS06G0113600 PROTEIN"/>
    <property type="match status" value="1"/>
</dbReference>
<name>R7VZ60_AEGTA</name>
<evidence type="ECO:0000256" key="1">
    <source>
        <dbReference type="SAM" id="MobiDB-lite"/>
    </source>
</evidence>
<evidence type="ECO:0000259" key="2">
    <source>
        <dbReference type="Pfam" id="PF03478"/>
    </source>
</evidence>
<protein>
    <recommendedName>
        <fullName evidence="2">KIB1-4 beta-propeller domain-containing protein</fullName>
    </recommendedName>
</protein>
<feature type="domain" description="KIB1-4 beta-propeller" evidence="2">
    <location>
        <begin position="317"/>
        <end position="542"/>
    </location>
</feature>
<dbReference type="InterPro" id="IPR036047">
    <property type="entry name" value="F-box-like_dom_sf"/>
</dbReference>
<accession>R7VZ60</accession>
<dbReference type="AlphaFoldDB" id="R7VZ60"/>
<feature type="compositionally biased region" description="Gly residues" evidence="1">
    <location>
        <begin position="166"/>
        <end position="176"/>
    </location>
</feature>
<feature type="region of interest" description="Disordered" evidence="1">
    <location>
        <begin position="157"/>
        <end position="188"/>
    </location>
</feature>
<dbReference type="PANTHER" id="PTHR33800:SF5">
    <property type="entry name" value="F-BOX DOMAIN-CONTAINING PROTEIN"/>
    <property type="match status" value="1"/>
</dbReference>
<dbReference type="InterPro" id="IPR005174">
    <property type="entry name" value="KIB1-4_b-propeller"/>
</dbReference>
<dbReference type="SUPFAM" id="SSF81383">
    <property type="entry name" value="F-box domain"/>
    <property type="match status" value="1"/>
</dbReference>
<sequence>MARRGALCCPRSRILDLMMGNTRSELLGPDDDDIYDVVFTLGGTILEFDSARKTRGWHVSLSRPRMNDAPLPRCTPAPDCVSRISREERNSWREGRSSPGEPSGSILGWQPAGDPGIYLSLAGDPGIYLSLAGDPGIYLRLAGDLIIYLRGVGHGTGSSEKNWSSPGGGSTAVGGGSEERRRPRRRRQAVRPVLDREVVVAEWPSKKICHCLVSTSASSEHRVWADLPDSLLHLIIALLSSFHDLLAFIGTCHSWRAAVFSFPSSIYAFVFPPLHLKAGLRRANWHCNTSYNLLSNYKWHLCDLVRTNLSLRRSAPRNTPNYMRYLGCSYGHLIFSCVEHLLLVDVYTGTKVKPPKLHTNSDCVIDSAILMAPLRSSNSCLLLFSNLFIFQWQVVTNSWTDYPLVSETFLMQIVLFKGQMFAIDFPQTLKTISLAPQPNVQEVDVVWGEDIVVGLNYDPWLVVSGDMLLMVDLVGDLISNGTFQVSRFDSSAEPAKWTKMEKLENWALFISLDRRSPTFSCMNPEIWGGKSNCIYVPSASKDSDEPWIVVELGQAVYSITRSDSYILEGKSNQLESLWVLPSLVYGVGQ</sequence>
<reference evidence="3" key="1">
    <citation type="submission" date="2015-06" db="UniProtKB">
        <authorList>
            <consortium name="EnsemblPlants"/>
        </authorList>
    </citation>
    <scope>IDENTIFICATION</scope>
</reference>